<keyword evidence="2" id="KW-1185">Reference proteome</keyword>
<dbReference type="RefSeq" id="YP_010769087.1">
    <property type="nucleotide sequence ID" value="NC_073874.1"/>
</dbReference>
<evidence type="ECO:0000313" key="1">
    <source>
        <dbReference type="EMBL" id="DAD52679.1"/>
    </source>
</evidence>
<organism evidence="1 2">
    <name type="scientific">ssRNA phage SRR7976301_6</name>
    <dbReference type="NCBI Taxonomy" id="2786667"/>
    <lineage>
        <taxon>Viruses</taxon>
        <taxon>Riboviria</taxon>
        <taxon>Orthornavirae</taxon>
        <taxon>Lenarviricota</taxon>
        <taxon>Leviviricetes</taxon>
        <taxon>Norzivirales</taxon>
        <taxon>Fiersviridae</taxon>
        <taxon>Behlfluvirus</taxon>
        <taxon>Behlfluvirus lutadaptatum</taxon>
    </lineage>
</organism>
<dbReference type="Proteomes" id="UP000679196">
    <property type="component" value="Segment"/>
</dbReference>
<name>A0A8S5L5J1_9VIRU</name>
<dbReference type="KEGG" id="vg:80398006"/>
<accession>A0A8S5L5J1</accession>
<proteinExistence type="predicted"/>
<dbReference type="EMBL" id="BK014175">
    <property type="protein sequence ID" value="DAD52679.1"/>
    <property type="molecule type" value="Genomic_RNA"/>
</dbReference>
<dbReference type="GeneID" id="80398006"/>
<reference evidence="1" key="1">
    <citation type="submission" date="2020-09" db="EMBL/GenBank/DDBJ databases">
        <title>Leviviricetes taxonomy.</title>
        <authorList>
            <person name="Stockdale S.R."/>
            <person name="Callanan J."/>
            <person name="Adriaenssens E.M."/>
            <person name="Kuhn J.H."/>
            <person name="Rumnieks J."/>
            <person name="Shkoporov A."/>
            <person name="Draper L.A."/>
            <person name="Ross P."/>
            <person name="Hill C."/>
        </authorList>
    </citation>
    <scope>NUCLEOTIDE SEQUENCE</scope>
</reference>
<sequence length="175" mass="20649">MFANIRLNRALQHNVYVSKGTETHDAAQSFIEIQITWNSQKLDRKLWKTKKFYDSRTVANFGDTALGKAMGYCNKLLQGRWLTDEEYNAFYQGLLNTQFSPEHKVHASLSYPQEALILCMGETAEQYRNYTAFDINRMRKQLLREQPYRTAPTAKWELLPYEWSLEWCSENTPLY</sequence>
<gene>
    <name evidence="1" type="primary">SRR7976301_6_1</name>
</gene>
<protein>
    <submittedName>
        <fullName evidence="1">Uncharacterized protein</fullName>
    </submittedName>
</protein>
<evidence type="ECO:0000313" key="2">
    <source>
        <dbReference type="Proteomes" id="UP000679196"/>
    </source>
</evidence>